<dbReference type="Pfam" id="PF00293">
    <property type="entry name" value="NUDIX"/>
    <property type="match status" value="1"/>
</dbReference>
<dbReference type="Proteomes" id="UP001500067">
    <property type="component" value="Unassembled WGS sequence"/>
</dbReference>
<organism evidence="4 5">
    <name type="scientific">Nemorincola caseinilytica</name>
    <dbReference type="NCBI Taxonomy" id="2054315"/>
    <lineage>
        <taxon>Bacteria</taxon>
        <taxon>Pseudomonadati</taxon>
        <taxon>Bacteroidota</taxon>
        <taxon>Chitinophagia</taxon>
        <taxon>Chitinophagales</taxon>
        <taxon>Chitinophagaceae</taxon>
        <taxon>Nemorincola</taxon>
    </lineage>
</organism>
<comment type="caution">
    <text evidence="4">The sequence shown here is derived from an EMBL/GenBank/DDBJ whole genome shotgun (WGS) entry which is preliminary data.</text>
</comment>
<accession>A0ABP8NHU8</accession>
<comment type="cofactor">
    <cofactor evidence="1">
        <name>Mg(2+)</name>
        <dbReference type="ChEBI" id="CHEBI:18420"/>
    </cofactor>
</comment>
<evidence type="ECO:0000313" key="4">
    <source>
        <dbReference type="EMBL" id="GAA4465749.1"/>
    </source>
</evidence>
<dbReference type="InterPro" id="IPR015797">
    <property type="entry name" value="NUDIX_hydrolase-like_dom_sf"/>
</dbReference>
<name>A0ABP8NHU8_9BACT</name>
<dbReference type="PANTHER" id="PTHR43046:SF14">
    <property type="entry name" value="MUTT_NUDIX FAMILY PROTEIN"/>
    <property type="match status" value="1"/>
</dbReference>
<evidence type="ECO:0000256" key="2">
    <source>
        <dbReference type="ARBA" id="ARBA00022801"/>
    </source>
</evidence>
<dbReference type="Gene3D" id="3.90.79.10">
    <property type="entry name" value="Nucleoside Triphosphate Pyrophosphohydrolase"/>
    <property type="match status" value="1"/>
</dbReference>
<dbReference type="PANTHER" id="PTHR43046">
    <property type="entry name" value="GDP-MANNOSE MANNOSYL HYDROLASE"/>
    <property type="match status" value="1"/>
</dbReference>
<evidence type="ECO:0000313" key="5">
    <source>
        <dbReference type="Proteomes" id="UP001500067"/>
    </source>
</evidence>
<dbReference type="EMBL" id="BAABFA010000011">
    <property type="protein sequence ID" value="GAA4465749.1"/>
    <property type="molecule type" value="Genomic_DNA"/>
</dbReference>
<dbReference type="RefSeq" id="WP_345082005.1">
    <property type="nucleotide sequence ID" value="NZ_BAABFA010000011.1"/>
</dbReference>
<proteinExistence type="predicted"/>
<keyword evidence="2" id="KW-0378">Hydrolase</keyword>
<keyword evidence="5" id="KW-1185">Reference proteome</keyword>
<protein>
    <recommendedName>
        <fullName evidence="3">Nudix hydrolase domain-containing protein</fullName>
    </recommendedName>
</protein>
<dbReference type="PROSITE" id="PS51462">
    <property type="entry name" value="NUDIX"/>
    <property type="match status" value="1"/>
</dbReference>
<dbReference type="InterPro" id="IPR000086">
    <property type="entry name" value="NUDIX_hydrolase_dom"/>
</dbReference>
<dbReference type="SUPFAM" id="SSF55811">
    <property type="entry name" value="Nudix"/>
    <property type="match status" value="1"/>
</dbReference>
<sequence>MNRRFNVRVYGIWVHEGRLLVNEEQIRGRVVVKLPGGGLEWGEGTRDCLVREWKEELGLDVTVTEHFYTTDFFQHSAFDDSQVISIYYRVMANAVRPIVNHVPGERTYWLPLGEVGEHTFTLPIDKIVGGMIAAAGRVPL</sequence>
<reference evidence="5" key="1">
    <citation type="journal article" date="2019" name="Int. J. Syst. Evol. Microbiol.">
        <title>The Global Catalogue of Microorganisms (GCM) 10K type strain sequencing project: providing services to taxonomists for standard genome sequencing and annotation.</title>
        <authorList>
            <consortium name="The Broad Institute Genomics Platform"/>
            <consortium name="The Broad Institute Genome Sequencing Center for Infectious Disease"/>
            <person name="Wu L."/>
            <person name="Ma J."/>
        </authorList>
    </citation>
    <scope>NUCLEOTIDE SEQUENCE [LARGE SCALE GENOMIC DNA]</scope>
    <source>
        <strain evidence="5">JCM 32105</strain>
    </source>
</reference>
<evidence type="ECO:0000256" key="1">
    <source>
        <dbReference type="ARBA" id="ARBA00001946"/>
    </source>
</evidence>
<feature type="domain" description="Nudix hydrolase" evidence="3">
    <location>
        <begin position="2"/>
        <end position="140"/>
    </location>
</feature>
<evidence type="ECO:0000259" key="3">
    <source>
        <dbReference type="PROSITE" id="PS51462"/>
    </source>
</evidence>
<gene>
    <name evidence="4" type="ORF">GCM10023093_18420</name>
</gene>